<dbReference type="SMART" id="SM00052">
    <property type="entry name" value="EAL"/>
    <property type="match status" value="1"/>
</dbReference>
<dbReference type="InterPro" id="IPR035919">
    <property type="entry name" value="EAL_sf"/>
</dbReference>
<feature type="domain" description="EAL" evidence="4">
    <location>
        <begin position="532"/>
        <end position="792"/>
    </location>
</feature>
<evidence type="ECO:0000313" key="8">
    <source>
        <dbReference type="Proteomes" id="UP000320593"/>
    </source>
</evidence>
<comment type="caution">
    <text evidence="7">The sequence shown here is derived from an EMBL/GenBank/DDBJ whole genome shotgun (WGS) entry which is preliminary data.</text>
</comment>
<feature type="transmembrane region" description="Helical" evidence="2">
    <location>
        <begin position="13"/>
        <end position="35"/>
    </location>
</feature>
<dbReference type="CDD" id="cd06225">
    <property type="entry name" value="HAMP"/>
    <property type="match status" value="1"/>
</dbReference>
<dbReference type="Pfam" id="PF00672">
    <property type="entry name" value="HAMP"/>
    <property type="match status" value="1"/>
</dbReference>
<reference evidence="7 8" key="1">
    <citation type="submission" date="2019-07" db="EMBL/GenBank/DDBJ databases">
        <title>Genomic Encyclopedia of Archaeal and Bacterial Type Strains, Phase II (KMG-II): from individual species to whole genera.</title>
        <authorList>
            <person name="Goeker M."/>
        </authorList>
    </citation>
    <scope>NUCLEOTIDE SEQUENCE [LARGE SCALE GENOMIC DNA]</scope>
    <source>
        <strain evidence="7 8">ATCC BAA-252</strain>
    </source>
</reference>
<accession>A0A562TI44</accession>
<keyword evidence="1" id="KW-0175">Coiled coil</keyword>
<dbReference type="SUPFAM" id="SSF141868">
    <property type="entry name" value="EAL domain-like"/>
    <property type="match status" value="1"/>
</dbReference>
<evidence type="ECO:0000259" key="5">
    <source>
        <dbReference type="PROSITE" id="PS50885"/>
    </source>
</evidence>
<feature type="domain" description="GGDEF" evidence="6">
    <location>
        <begin position="390"/>
        <end position="523"/>
    </location>
</feature>
<evidence type="ECO:0000256" key="2">
    <source>
        <dbReference type="SAM" id="Phobius"/>
    </source>
</evidence>
<dbReference type="Gene3D" id="3.30.70.270">
    <property type="match status" value="1"/>
</dbReference>
<dbReference type="CDD" id="cd01948">
    <property type="entry name" value="EAL"/>
    <property type="match status" value="1"/>
</dbReference>
<dbReference type="InterPro" id="IPR035965">
    <property type="entry name" value="PAS-like_dom_sf"/>
</dbReference>
<dbReference type="PROSITE" id="PS50887">
    <property type="entry name" value="GGDEF"/>
    <property type="match status" value="1"/>
</dbReference>
<dbReference type="Gene3D" id="3.20.20.450">
    <property type="entry name" value="EAL domain"/>
    <property type="match status" value="1"/>
</dbReference>
<dbReference type="InterPro" id="IPR000160">
    <property type="entry name" value="GGDEF_dom"/>
</dbReference>
<evidence type="ECO:0000256" key="1">
    <source>
        <dbReference type="SAM" id="Coils"/>
    </source>
</evidence>
<dbReference type="Pfam" id="PF13426">
    <property type="entry name" value="PAS_9"/>
    <property type="match status" value="1"/>
</dbReference>
<dbReference type="SUPFAM" id="SSF55073">
    <property type="entry name" value="Nucleotide cyclase"/>
    <property type="match status" value="1"/>
</dbReference>
<dbReference type="CDD" id="cd01949">
    <property type="entry name" value="GGDEF"/>
    <property type="match status" value="1"/>
</dbReference>
<dbReference type="PANTHER" id="PTHR44757">
    <property type="entry name" value="DIGUANYLATE CYCLASE DGCP"/>
    <property type="match status" value="1"/>
</dbReference>
<dbReference type="SUPFAM" id="SSF55785">
    <property type="entry name" value="PYP-like sensor domain (PAS domain)"/>
    <property type="match status" value="1"/>
</dbReference>
<dbReference type="NCBIfam" id="TIGR00229">
    <property type="entry name" value="sensory_box"/>
    <property type="match status" value="1"/>
</dbReference>
<dbReference type="SMART" id="SM00091">
    <property type="entry name" value="PAS"/>
    <property type="match status" value="1"/>
</dbReference>
<dbReference type="InterPro" id="IPR029787">
    <property type="entry name" value="Nucleotide_cyclase"/>
</dbReference>
<protein>
    <submittedName>
        <fullName evidence="7">PAS domain S-box-containing protein/diguanylate cyclase (GGDEF)-like protein</fullName>
    </submittedName>
</protein>
<dbReference type="SMART" id="SM00267">
    <property type="entry name" value="GGDEF"/>
    <property type="match status" value="1"/>
</dbReference>
<dbReference type="Pfam" id="PF00990">
    <property type="entry name" value="GGDEF"/>
    <property type="match status" value="1"/>
</dbReference>
<dbReference type="AlphaFoldDB" id="A0A562TI44"/>
<dbReference type="PROSITE" id="PS50885">
    <property type="entry name" value="HAMP"/>
    <property type="match status" value="1"/>
</dbReference>
<dbReference type="InterPro" id="IPR000014">
    <property type="entry name" value="PAS"/>
</dbReference>
<dbReference type="PROSITE" id="PS50883">
    <property type="entry name" value="EAL"/>
    <property type="match status" value="1"/>
</dbReference>
<evidence type="ECO:0000313" key="7">
    <source>
        <dbReference type="EMBL" id="TWI93331.1"/>
    </source>
</evidence>
<feature type="transmembrane region" description="Helical" evidence="2">
    <location>
        <begin position="152"/>
        <end position="173"/>
    </location>
</feature>
<dbReference type="SMART" id="SM00304">
    <property type="entry name" value="HAMP"/>
    <property type="match status" value="1"/>
</dbReference>
<evidence type="ECO:0000259" key="3">
    <source>
        <dbReference type="PROSITE" id="PS50112"/>
    </source>
</evidence>
<feature type="coiled-coil region" evidence="1">
    <location>
        <begin position="216"/>
        <end position="243"/>
    </location>
</feature>
<evidence type="ECO:0000259" key="4">
    <source>
        <dbReference type="PROSITE" id="PS50883"/>
    </source>
</evidence>
<dbReference type="Gene3D" id="3.30.450.20">
    <property type="entry name" value="PAS domain"/>
    <property type="match status" value="1"/>
</dbReference>
<gene>
    <name evidence="7" type="ORF">JM93_00887</name>
</gene>
<dbReference type="InterPro" id="IPR001633">
    <property type="entry name" value="EAL_dom"/>
</dbReference>
<feature type="domain" description="PAS" evidence="3">
    <location>
        <begin position="233"/>
        <end position="284"/>
    </location>
</feature>
<dbReference type="GO" id="GO:0016020">
    <property type="term" value="C:membrane"/>
    <property type="evidence" value="ECO:0007669"/>
    <property type="project" value="InterPro"/>
</dbReference>
<dbReference type="SUPFAM" id="SSF158472">
    <property type="entry name" value="HAMP domain-like"/>
    <property type="match status" value="1"/>
</dbReference>
<dbReference type="CDD" id="cd00130">
    <property type="entry name" value="PAS"/>
    <property type="match status" value="1"/>
</dbReference>
<dbReference type="Gene3D" id="6.10.340.10">
    <property type="match status" value="1"/>
</dbReference>
<organism evidence="7 8">
    <name type="scientific">Roseibium hamelinense</name>
    <dbReference type="NCBI Taxonomy" id="150831"/>
    <lineage>
        <taxon>Bacteria</taxon>
        <taxon>Pseudomonadati</taxon>
        <taxon>Pseudomonadota</taxon>
        <taxon>Alphaproteobacteria</taxon>
        <taxon>Hyphomicrobiales</taxon>
        <taxon>Stappiaceae</taxon>
        <taxon>Roseibium</taxon>
    </lineage>
</organism>
<dbReference type="GO" id="GO:0007165">
    <property type="term" value="P:signal transduction"/>
    <property type="evidence" value="ECO:0007669"/>
    <property type="project" value="InterPro"/>
</dbReference>
<dbReference type="InterPro" id="IPR052155">
    <property type="entry name" value="Biofilm_reg_signaling"/>
</dbReference>
<sequence length="809" mass="90808">MLEYIRRSTQRKFLVLMFATLIAVNGPLLLTFFVVTKNTMQREMIAKKEIVLNANAKAFSKLLWDYDYENLEKWTTALATERDVFSVEVFDDKGKRVAFASNDEGRPRGTETEETLLSKEIIHQVDDTTYSVGAINIRFISDRIRSAAVEQVAYPVILFVVSTFSVLVAALLANRFMITRPLNRLNDAIETTHRSGSRKKVEWSSSDELGRVSDAFNEMQDSLDKDEEKLRKANKRLAFLYHNTPVMLYSIDIEDRIVNVSDYWLDATGYQRDTVLGRKFSDFICQDCVEDYLANRRLLVTGQHETLEFTSVFLKSDGTRLDVLITEIRDFDKSSTGRQSLSVMTDICNLKAAEAKILHQARTDFLTGLLNRQGFTHRLNEAIYASAGTHDVAVLFFDLDKFKWVNDNLGHFAGDQVLLLVTQKVSELLQPSDCFGRFGGDEFAIMLTGEHAKTRAVELAIEINQALRQPINIIGRQVQISASIGISYYPENAASAEDLLKTSDVAMYRQKSSGRNGHCVFDVQFGQEAARQLEIRETISEALEHDWFELYFQPIVNLKSRSTVGFEGLLRLIHPEQGVLPPLEYIQVAEQTGSILEIGDKVLELGMQALQKLEADPDWRDSYVALNLSAAQFLPELPDILASNLSAYSVSGKRLVLEITETTLMQSNLDLDKLIARIKGLGCALALDDFGTGFSSLSYMNRFDVDVVKIDQSFTRGLGTTSLGAPSNKTAPFIEAIVGLSQKLALTVIAEGIETEDQLQCLIDRDVTYGQGYLFGKPKPLDHYLRGSQEDRSAVISFPALPEPKVQQS</sequence>
<dbReference type="EMBL" id="VLLF01000001">
    <property type="protein sequence ID" value="TWI93331.1"/>
    <property type="molecule type" value="Genomic_DNA"/>
</dbReference>
<evidence type="ECO:0000259" key="6">
    <source>
        <dbReference type="PROSITE" id="PS50887"/>
    </source>
</evidence>
<proteinExistence type="predicted"/>
<dbReference type="PROSITE" id="PS50112">
    <property type="entry name" value="PAS"/>
    <property type="match status" value="1"/>
</dbReference>
<keyword evidence="2" id="KW-1133">Transmembrane helix</keyword>
<feature type="domain" description="HAMP" evidence="5">
    <location>
        <begin position="176"/>
        <end position="228"/>
    </location>
</feature>
<dbReference type="Proteomes" id="UP000320593">
    <property type="component" value="Unassembled WGS sequence"/>
</dbReference>
<keyword evidence="8" id="KW-1185">Reference proteome</keyword>
<dbReference type="InterPro" id="IPR003660">
    <property type="entry name" value="HAMP_dom"/>
</dbReference>
<name>A0A562TI44_9HYPH</name>
<dbReference type="InterPro" id="IPR043128">
    <property type="entry name" value="Rev_trsase/Diguanyl_cyclase"/>
</dbReference>
<keyword evidence="2" id="KW-0812">Transmembrane</keyword>
<dbReference type="PANTHER" id="PTHR44757:SF2">
    <property type="entry name" value="BIOFILM ARCHITECTURE MAINTENANCE PROTEIN MBAA"/>
    <property type="match status" value="1"/>
</dbReference>
<dbReference type="NCBIfam" id="TIGR00254">
    <property type="entry name" value="GGDEF"/>
    <property type="match status" value="1"/>
</dbReference>
<dbReference type="Pfam" id="PF00563">
    <property type="entry name" value="EAL"/>
    <property type="match status" value="1"/>
</dbReference>
<keyword evidence="2" id="KW-0472">Membrane</keyword>